<feature type="chain" id="PRO_5009518456" evidence="1">
    <location>
        <begin position="20"/>
        <end position="128"/>
    </location>
</feature>
<accession>A0A1F5F226</accession>
<dbReference type="EMBL" id="MFAF01000115">
    <property type="protein sequence ID" value="OGD73721.1"/>
    <property type="molecule type" value="Genomic_DNA"/>
</dbReference>
<dbReference type="Proteomes" id="UP000177187">
    <property type="component" value="Unassembled WGS sequence"/>
</dbReference>
<sequence length="128" mass="14089">MGRWLVPVALIGLSLFAGCAGEEEPEVPLADSLEALFPLAEELLAAADEIEEEGFETTAWLVRVEEVPATHELARRAKAALRDAVTAFGSYAVGKLPNDYVAGMDYYHKFEEAMDRMLVEVMSEDEPK</sequence>
<evidence type="ECO:0000313" key="3">
    <source>
        <dbReference type="Proteomes" id="UP000177187"/>
    </source>
</evidence>
<comment type="caution">
    <text evidence="2">The sequence shown here is derived from an EMBL/GenBank/DDBJ whole genome shotgun (WGS) entry which is preliminary data.</text>
</comment>
<organism evidence="2 3">
    <name type="scientific">Candidatus Coatesbacteria bacterium RBG_13_66_14</name>
    <dbReference type="NCBI Taxonomy" id="1817816"/>
    <lineage>
        <taxon>Bacteria</taxon>
        <taxon>Candidatus Coatesiibacteriota</taxon>
    </lineage>
</organism>
<dbReference type="STRING" id="1817816.A2Y64_02395"/>
<dbReference type="AlphaFoldDB" id="A0A1F5F226"/>
<protein>
    <submittedName>
        <fullName evidence="2">Uncharacterized protein</fullName>
    </submittedName>
</protein>
<reference evidence="2 3" key="1">
    <citation type="journal article" date="2016" name="Nat. Commun.">
        <title>Thousands of microbial genomes shed light on interconnected biogeochemical processes in an aquifer system.</title>
        <authorList>
            <person name="Anantharaman K."/>
            <person name="Brown C.T."/>
            <person name="Hug L.A."/>
            <person name="Sharon I."/>
            <person name="Castelle C.J."/>
            <person name="Probst A.J."/>
            <person name="Thomas B.C."/>
            <person name="Singh A."/>
            <person name="Wilkins M.J."/>
            <person name="Karaoz U."/>
            <person name="Brodie E.L."/>
            <person name="Williams K.H."/>
            <person name="Hubbard S.S."/>
            <person name="Banfield J.F."/>
        </authorList>
    </citation>
    <scope>NUCLEOTIDE SEQUENCE [LARGE SCALE GENOMIC DNA]</scope>
</reference>
<name>A0A1F5F226_9BACT</name>
<dbReference type="PROSITE" id="PS51257">
    <property type="entry name" value="PROKAR_LIPOPROTEIN"/>
    <property type="match status" value="1"/>
</dbReference>
<proteinExistence type="predicted"/>
<evidence type="ECO:0000313" key="2">
    <source>
        <dbReference type="EMBL" id="OGD73721.1"/>
    </source>
</evidence>
<evidence type="ECO:0000256" key="1">
    <source>
        <dbReference type="SAM" id="SignalP"/>
    </source>
</evidence>
<gene>
    <name evidence="2" type="ORF">A2Y64_02395</name>
</gene>
<feature type="signal peptide" evidence="1">
    <location>
        <begin position="1"/>
        <end position="19"/>
    </location>
</feature>
<keyword evidence="1" id="KW-0732">Signal</keyword>